<keyword evidence="2" id="KW-0808">Transferase</keyword>
<sequence length="270" mass="31148">MSKILLVEIAEKELKKKIEKAQPLTQGDLSETILINTNDGKNYVIKNGFSPVIEGNMLRFLAEHHIDVPEVIFANANILIMEAIQETNCLSKDAWQNLAFTLNKLHQIDHSAYGWKEDYAFGKVKITNQFCNNWVLFWGNNRLACFLDHLPSKIACQLEKLIRNLGHYIPNNPPISLLHGDLWSGNIITHINRPYLIDPACYFGHNEVDIAMLNIFGSPPNAFYNSYSLLEPNWQERLPVYQLFPAMVHYILFGDYYLQMIQTLLDRLKL</sequence>
<name>A0ABM9HPL6_9PROT</name>
<dbReference type="Gene3D" id="3.30.200.20">
    <property type="entry name" value="Phosphorylase Kinase, domain 1"/>
    <property type="match status" value="1"/>
</dbReference>
<dbReference type="InterPro" id="IPR016477">
    <property type="entry name" value="Fructo-/Ketosamine-3-kinase"/>
</dbReference>
<dbReference type="PANTHER" id="PTHR12149:SF8">
    <property type="entry name" value="PROTEIN-RIBULOSAMINE 3-KINASE"/>
    <property type="match status" value="1"/>
</dbReference>
<comment type="caution">
    <text evidence="3">The sequence shown here is derived from an EMBL/GenBank/DDBJ whole genome shotgun (WGS) entry which is preliminary data.</text>
</comment>
<evidence type="ECO:0000313" key="4">
    <source>
        <dbReference type="Proteomes" id="UP001154272"/>
    </source>
</evidence>
<dbReference type="Pfam" id="PF03881">
    <property type="entry name" value="Fructosamin_kin"/>
    <property type="match status" value="1"/>
</dbReference>
<dbReference type="PIRSF" id="PIRSF006221">
    <property type="entry name" value="Ketosamine-3-kinase"/>
    <property type="match status" value="1"/>
</dbReference>
<evidence type="ECO:0000256" key="1">
    <source>
        <dbReference type="ARBA" id="ARBA00009460"/>
    </source>
</evidence>
<protein>
    <submittedName>
        <fullName evidence="3">Fructosamine-3-kinase (FN3K) (PDB:3F7W)</fullName>
    </submittedName>
</protein>
<comment type="similarity">
    <text evidence="1 2">Belongs to the fructosamine kinase family.</text>
</comment>
<dbReference type="InterPro" id="IPR011009">
    <property type="entry name" value="Kinase-like_dom_sf"/>
</dbReference>
<dbReference type="Gene3D" id="3.90.1200.10">
    <property type="match status" value="1"/>
</dbReference>
<dbReference type="Proteomes" id="UP001154272">
    <property type="component" value="Unassembled WGS sequence"/>
</dbReference>
<dbReference type="PANTHER" id="PTHR12149">
    <property type="entry name" value="FRUCTOSAMINE 3 KINASE-RELATED PROTEIN"/>
    <property type="match status" value="1"/>
</dbReference>
<accession>A0ABM9HPL6</accession>
<dbReference type="EMBL" id="CAMXCH010000002">
    <property type="protein sequence ID" value="CAI3943443.1"/>
    <property type="molecule type" value="Genomic_DNA"/>
</dbReference>
<organism evidence="3 4">
    <name type="scientific">Commensalibacter papalotli</name>
    <name type="common">ex Botero et al. 2024</name>
    <dbReference type="NCBI Taxonomy" id="2972766"/>
    <lineage>
        <taxon>Bacteria</taxon>
        <taxon>Pseudomonadati</taxon>
        <taxon>Pseudomonadota</taxon>
        <taxon>Alphaproteobacteria</taxon>
        <taxon>Acetobacterales</taxon>
        <taxon>Acetobacteraceae</taxon>
    </lineage>
</organism>
<evidence type="ECO:0000256" key="2">
    <source>
        <dbReference type="PIRNR" id="PIRNR006221"/>
    </source>
</evidence>
<keyword evidence="2" id="KW-0418">Kinase</keyword>
<reference evidence="3" key="1">
    <citation type="submission" date="2022-10" db="EMBL/GenBank/DDBJ databases">
        <authorList>
            <person name="Botero Cardona J."/>
        </authorList>
    </citation>
    <scope>NUCLEOTIDE SEQUENCE</scope>
    <source>
        <strain evidence="3">R-83534</strain>
    </source>
</reference>
<dbReference type="RefSeq" id="WP_282023810.1">
    <property type="nucleotide sequence ID" value="NZ_CAMXCH010000002.1"/>
</dbReference>
<evidence type="ECO:0000313" key="3">
    <source>
        <dbReference type="EMBL" id="CAI3943443.1"/>
    </source>
</evidence>
<dbReference type="SUPFAM" id="SSF56112">
    <property type="entry name" value="Protein kinase-like (PK-like)"/>
    <property type="match status" value="1"/>
</dbReference>
<proteinExistence type="inferred from homology"/>
<gene>
    <name evidence="3" type="ORF">R83534S58_LOCUS1272</name>
</gene>
<keyword evidence="4" id="KW-1185">Reference proteome</keyword>